<organism evidence="2 3">
    <name type="scientific">Microbacterium tenebrionis</name>
    <dbReference type="NCBI Taxonomy" id="2830665"/>
    <lineage>
        <taxon>Bacteria</taxon>
        <taxon>Bacillati</taxon>
        <taxon>Actinomycetota</taxon>
        <taxon>Actinomycetes</taxon>
        <taxon>Micrococcales</taxon>
        <taxon>Microbacteriaceae</taxon>
        <taxon>Microbacterium</taxon>
    </lineage>
</organism>
<evidence type="ECO:0000256" key="1">
    <source>
        <dbReference type="SAM" id="MobiDB-lite"/>
    </source>
</evidence>
<dbReference type="AlphaFoldDB" id="A0A9X1LM94"/>
<dbReference type="InterPro" id="IPR011335">
    <property type="entry name" value="Restrct_endonuc-II-like"/>
</dbReference>
<protein>
    <recommendedName>
        <fullName evidence="4">DUF559 domain-containing protein</fullName>
    </recommendedName>
</protein>
<dbReference type="Proteomes" id="UP001139289">
    <property type="component" value="Unassembled WGS sequence"/>
</dbReference>
<accession>A0A9X1LM94</accession>
<dbReference type="EMBL" id="JAGTTM010000001">
    <property type="protein sequence ID" value="MCC2028145.1"/>
    <property type="molecule type" value="Genomic_DNA"/>
</dbReference>
<sequence length="299" mass="33115">MNGSDLDAPFHGVRIRTEPPTESESASDDPYERQRHGRIARARQYAPRLHTGHLFSHETAAAIWGAPLPLFFDSFGRIAEAKDLELHVCAVGPAPIPRTAGVTRHKTYASLTVPDEHDGLRVPSPAATWVQLGHLALKDIVAAGDYFCRRWRPGYGRPNVGTPPLAEIDELRTLLEAGRRRGAARLRTALDLIREDSWSPRESAVRIILVAAGLPEPRLNIDVFDNEGRFLGCVDMAYPERKVAIEYLGMLHGASWAQDVERIARLRAAGWNVLEVTSPLLKHPDELVRRVAAALAAFK</sequence>
<evidence type="ECO:0000313" key="3">
    <source>
        <dbReference type="Proteomes" id="UP001139289"/>
    </source>
</evidence>
<feature type="region of interest" description="Disordered" evidence="1">
    <location>
        <begin position="1"/>
        <end position="36"/>
    </location>
</feature>
<proteinExistence type="predicted"/>
<evidence type="ECO:0000313" key="2">
    <source>
        <dbReference type="EMBL" id="MCC2028145.1"/>
    </source>
</evidence>
<keyword evidence="3" id="KW-1185">Reference proteome</keyword>
<comment type="caution">
    <text evidence="2">The sequence shown here is derived from an EMBL/GenBank/DDBJ whole genome shotgun (WGS) entry which is preliminary data.</text>
</comment>
<dbReference type="RefSeq" id="WP_227529476.1">
    <property type="nucleotide sequence ID" value="NZ_JAGTTM010000001.1"/>
</dbReference>
<gene>
    <name evidence="2" type="ORF">KEC56_01150</name>
</gene>
<reference evidence="2" key="1">
    <citation type="submission" date="2021-04" db="EMBL/GenBank/DDBJ databases">
        <title>Microbacterium tenobrionis sp. nov. and Microbacterium allomyrinae sp. nov., isolated from larvae of Tenobrio molitor and Allomyrina dichotoma, respectively.</title>
        <authorList>
            <person name="Lee S.D."/>
        </authorList>
    </citation>
    <scope>NUCLEOTIDE SEQUENCE</scope>
    <source>
        <strain evidence="2">YMB-B2</strain>
    </source>
</reference>
<dbReference type="SUPFAM" id="SSF52980">
    <property type="entry name" value="Restriction endonuclease-like"/>
    <property type="match status" value="1"/>
</dbReference>
<evidence type="ECO:0008006" key="4">
    <source>
        <dbReference type="Google" id="ProtNLM"/>
    </source>
</evidence>
<name>A0A9X1LM94_9MICO</name>